<evidence type="ECO:0000313" key="9">
    <source>
        <dbReference type="Proteomes" id="UP000571817"/>
    </source>
</evidence>
<dbReference type="Proteomes" id="UP000571817">
    <property type="component" value="Unassembled WGS sequence"/>
</dbReference>
<accession>A0A853DBI3</accession>
<evidence type="ECO:0000256" key="1">
    <source>
        <dbReference type="ARBA" id="ARBA00004651"/>
    </source>
</evidence>
<organism evidence="8 9">
    <name type="scientific">Allobranchiibius huperziae</name>
    <dbReference type="NCBI Taxonomy" id="1874116"/>
    <lineage>
        <taxon>Bacteria</taxon>
        <taxon>Bacillati</taxon>
        <taxon>Actinomycetota</taxon>
        <taxon>Actinomycetes</taxon>
        <taxon>Micrococcales</taxon>
        <taxon>Dermacoccaceae</taxon>
        <taxon>Allobranchiibius</taxon>
    </lineage>
</organism>
<dbReference type="AlphaFoldDB" id="A0A853DBI3"/>
<name>A0A853DBI3_9MICO</name>
<sequence length="317" mass="33230">MNSPLASGAAAAGVGACTLALLVGLYVMLAPGPVRLPRERRRPGTDAGPSALTSATAAATSFIDNLLRRHGGGRSAAAALERAGLRVGVQDFILMVCAAALASAALGLLLLGPLLGIGLALVVALMAKLWLGRLAARRQGKFADQLEDSLQLLASGLRAGHSLLQALDSVSREADEPTAGEFSRIINETRMGRDLSLALDETGKRLQSEDFVWVTQAIAINREVGGNLAEVLDGVGRTIRERNQIRRQVKALSAEGKLSAYVLIALPFGIVAFLAVSNPAYIAKFTQSAIGYALLGVAGLLLVVGTLWLRKVVSFKF</sequence>
<dbReference type="RefSeq" id="WP_179480067.1">
    <property type="nucleotide sequence ID" value="NZ_JACCFW010000001.1"/>
</dbReference>
<dbReference type="GO" id="GO:0005886">
    <property type="term" value="C:plasma membrane"/>
    <property type="evidence" value="ECO:0007669"/>
    <property type="project" value="UniProtKB-SubCell"/>
</dbReference>
<feature type="transmembrane region" description="Helical" evidence="6">
    <location>
        <begin position="258"/>
        <end position="277"/>
    </location>
</feature>
<evidence type="ECO:0000256" key="4">
    <source>
        <dbReference type="ARBA" id="ARBA00022989"/>
    </source>
</evidence>
<feature type="transmembrane region" description="Helical" evidence="6">
    <location>
        <begin position="117"/>
        <end position="136"/>
    </location>
</feature>
<proteinExistence type="predicted"/>
<dbReference type="PANTHER" id="PTHR35007">
    <property type="entry name" value="INTEGRAL MEMBRANE PROTEIN-RELATED"/>
    <property type="match status" value="1"/>
</dbReference>
<dbReference type="Pfam" id="PF00482">
    <property type="entry name" value="T2SSF"/>
    <property type="match status" value="1"/>
</dbReference>
<comment type="caution">
    <text evidence="8">The sequence shown here is derived from an EMBL/GenBank/DDBJ whole genome shotgun (WGS) entry which is preliminary data.</text>
</comment>
<feature type="transmembrane region" description="Helical" evidence="6">
    <location>
        <begin position="92"/>
        <end position="111"/>
    </location>
</feature>
<evidence type="ECO:0000256" key="5">
    <source>
        <dbReference type="ARBA" id="ARBA00023136"/>
    </source>
</evidence>
<protein>
    <submittedName>
        <fullName evidence="8">Tight adherence protein B</fullName>
    </submittedName>
</protein>
<comment type="subcellular location">
    <subcellularLocation>
        <location evidence="1">Cell membrane</location>
        <topology evidence="1">Multi-pass membrane protein</topology>
    </subcellularLocation>
</comment>
<keyword evidence="4 6" id="KW-1133">Transmembrane helix</keyword>
<feature type="transmembrane region" description="Helical" evidence="6">
    <location>
        <begin position="6"/>
        <end position="32"/>
    </location>
</feature>
<dbReference type="InterPro" id="IPR018076">
    <property type="entry name" value="T2SS_GspF_dom"/>
</dbReference>
<dbReference type="InterPro" id="IPR042094">
    <property type="entry name" value="T2SS_GspF_sf"/>
</dbReference>
<gene>
    <name evidence="8" type="ORF">HNR15_001261</name>
</gene>
<dbReference type="Gene3D" id="1.20.81.30">
    <property type="entry name" value="Type II secretion system (T2SS), domain F"/>
    <property type="match status" value="1"/>
</dbReference>
<feature type="domain" description="Type II secretion system protein GspF" evidence="7">
    <location>
        <begin position="150"/>
        <end position="274"/>
    </location>
</feature>
<reference evidence="8 9" key="1">
    <citation type="submission" date="2020-07" db="EMBL/GenBank/DDBJ databases">
        <title>Sequencing the genomes of 1000 actinobacteria strains.</title>
        <authorList>
            <person name="Klenk H.-P."/>
        </authorList>
    </citation>
    <scope>NUCLEOTIDE SEQUENCE [LARGE SCALE GENOMIC DNA]</scope>
    <source>
        <strain evidence="8 9">DSM 29531</strain>
    </source>
</reference>
<dbReference type="PANTHER" id="PTHR35007:SF1">
    <property type="entry name" value="PILUS ASSEMBLY PROTEIN"/>
    <property type="match status" value="1"/>
</dbReference>
<evidence type="ECO:0000259" key="7">
    <source>
        <dbReference type="Pfam" id="PF00482"/>
    </source>
</evidence>
<feature type="transmembrane region" description="Helical" evidence="6">
    <location>
        <begin position="289"/>
        <end position="309"/>
    </location>
</feature>
<keyword evidence="3 6" id="KW-0812">Transmembrane</keyword>
<keyword evidence="2" id="KW-1003">Cell membrane</keyword>
<evidence type="ECO:0000256" key="6">
    <source>
        <dbReference type="SAM" id="Phobius"/>
    </source>
</evidence>
<evidence type="ECO:0000256" key="3">
    <source>
        <dbReference type="ARBA" id="ARBA00022692"/>
    </source>
</evidence>
<dbReference type="EMBL" id="JACCFW010000001">
    <property type="protein sequence ID" value="NYJ74298.1"/>
    <property type="molecule type" value="Genomic_DNA"/>
</dbReference>
<evidence type="ECO:0000313" key="8">
    <source>
        <dbReference type="EMBL" id="NYJ74298.1"/>
    </source>
</evidence>
<evidence type="ECO:0000256" key="2">
    <source>
        <dbReference type="ARBA" id="ARBA00022475"/>
    </source>
</evidence>
<keyword evidence="9" id="KW-1185">Reference proteome</keyword>
<keyword evidence="5 6" id="KW-0472">Membrane</keyword>